<dbReference type="PRINTS" id="PR00455">
    <property type="entry name" value="HTHTETR"/>
</dbReference>
<keyword evidence="8" id="KW-1185">Reference proteome</keyword>
<dbReference type="RefSeq" id="WP_158759360.1">
    <property type="nucleotide sequence ID" value="NZ_CP046910.1"/>
</dbReference>
<feature type="DNA-binding region" description="H-T-H motif" evidence="5">
    <location>
        <begin position="38"/>
        <end position="57"/>
    </location>
</feature>
<dbReference type="Gene3D" id="1.10.357.10">
    <property type="entry name" value="Tetracycline Repressor, domain 2"/>
    <property type="match status" value="1"/>
</dbReference>
<dbReference type="InterPro" id="IPR050109">
    <property type="entry name" value="HTH-type_TetR-like_transc_reg"/>
</dbReference>
<dbReference type="OrthoDB" id="5523834at2"/>
<evidence type="ECO:0000256" key="3">
    <source>
        <dbReference type="ARBA" id="ARBA00023125"/>
    </source>
</evidence>
<dbReference type="GO" id="GO:0000976">
    <property type="term" value="F:transcription cis-regulatory region binding"/>
    <property type="evidence" value="ECO:0007669"/>
    <property type="project" value="TreeGrafter"/>
</dbReference>
<dbReference type="PANTHER" id="PTHR30055:SF175">
    <property type="entry name" value="HTH-TYPE TRANSCRIPTIONAL REPRESSOR KSTR2"/>
    <property type="match status" value="1"/>
</dbReference>
<dbReference type="Gene3D" id="1.10.10.60">
    <property type="entry name" value="Homeodomain-like"/>
    <property type="match status" value="1"/>
</dbReference>
<evidence type="ECO:0000256" key="4">
    <source>
        <dbReference type="ARBA" id="ARBA00023163"/>
    </source>
</evidence>
<evidence type="ECO:0000259" key="6">
    <source>
        <dbReference type="PROSITE" id="PS50977"/>
    </source>
</evidence>
<dbReference type="Proteomes" id="UP000434209">
    <property type="component" value="Chromosome 2"/>
</dbReference>
<reference evidence="7 8" key="1">
    <citation type="submission" date="2019-12" db="EMBL/GenBank/DDBJ databases">
        <title>Paraburkholderia acidiphila 7Q-K02 sp. nov and Paraburkholderia acidisoli DHF22 sp. nov., two strains isolated from forest soil.</title>
        <authorList>
            <person name="Gao Z."/>
            <person name="Qiu L."/>
        </authorList>
    </citation>
    <scope>NUCLEOTIDE SEQUENCE [LARGE SCALE GENOMIC DNA]</scope>
    <source>
        <strain evidence="7 8">7Q-K02</strain>
    </source>
</reference>
<proteinExistence type="predicted"/>
<dbReference type="InterPro" id="IPR001647">
    <property type="entry name" value="HTH_TetR"/>
</dbReference>
<dbReference type="SUPFAM" id="SSF48498">
    <property type="entry name" value="Tetracyclin repressor-like, C-terminal domain"/>
    <property type="match status" value="1"/>
</dbReference>
<evidence type="ECO:0000256" key="5">
    <source>
        <dbReference type="PROSITE-ProRule" id="PRU00335"/>
    </source>
</evidence>
<evidence type="ECO:0000256" key="1">
    <source>
        <dbReference type="ARBA" id="ARBA00022491"/>
    </source>
</evidence>
<organism evidence="7 8">
    <name type="scientific">Paraburkholderia acidiphila</name>
    <dbReference type="NCBI Taxonomy" id="2571747"/>
    <lineage>
        <taxon>Bacteria</taxon>
        <taxon>Pseudomonadati</taxon>
        <taxon>Pseudomonadota</taxon>
        <taxon>Betaproteobacteria</taxon>
        <taxon>Burkholderiales</taxon>
        <taxon>Burkholderiaceae</taxon>
        <taxon>Paraburkholderia</taxon>
    </lineage>
</organism>
<dbReference type="InterPro" id="IPR041490">
    <property type="entry name" value="KstR2_TetR_C"/>
</dbReference>
<sequence length="220" mass="25007">MTSDRRQELKARKQAYVQEEILLSAVSLFARRGFRAVTIDDIASNLGYSKSVVYYYFKSKSEILWQIFARCFDDYFRMISTVASLNLGPRETLSRLIIEHAQHVMQRPEWNAIYYRDESELDDAQRRQIAMRKREYDAKLELLYAQGVANGDFKDIPPGVAVRAILGMCNSLYTWFKPEGALPATTIAKHYVSMLMDGFTQANGASVGRQPQAGQLLAGA</sequence>
<keyword evidence="2" id="KW-0805">Transcription regulation</keyword>
<gene>
    <name evidence="7" type="ORF">FAZ97_15510</name>
</gene>
<dbReference type="Pfam" id="PF00440">
    <property type="entry name" value="TetR_N"/>
    <property type="match status" value="1"/>
</dbReference>
<feature type="domain" description="HTH tetR-type" evidence="6">
    <location>
        <begin position="15"/>
        <end position="75"/>
    </location>
</feature>
<keyword evidence="3 5" id="KW-0238">DNA-binding</keyword>
<dbReference type="EMBL" id="CP046910">
    <property type="protein sequence ID" value="QGZ56396.1"/>
    <property type="molecule type" value="Genomic_DNA"/>
</dbReference>
<dbReference type="InterPro" id="IPR009057">
    <property type="entry name" value="Homeodomain-like_sf"/>
</dbReference>
<dbReference type="PROSITE" id="PS50977">
    <property type="entry name" value="HTH_TETR_2"/>
    <property type="match status" value="1"/>
</dbReference>
<dbReference type="SUPFAM" id="SSF46689">
    <property type="entry name" value="Homeodomain-like"/>
    <property type="match status" value="1"/>
</dbReference>
<dbReference type="KEGG" id="pacp:FAZ97_15510"/>
<evidence type="ECO:0000313" key="8">
    <source>
        <dbReference type="Proteomes" id="UP000434209"/>
    </source>
</evidence>
<keyword evidence="4" id="KW-0804">Transcription</keyword>
<dbReference type="InterPro" id="IPR036271">
    <property type="entry name" value="Tet_transcr_reg_TetR-rel_C_sf"/>
</dbReference>
<dbReference type="Pfam" id="PF17932">
    <property type="entry name" value="TetR_C_24"/>
    <property type="match status" value="1"/>
</dbReference>
<keyword evidence="1" id="KW-0678">Repressor</keyword>
<dbReference type="GO" id="GO:0003700">
    <property type="term" value="F:DNA-binding transcription factor activity"/>
    <property type="evidence" value="ECO:0007669"/>
    <property type="project" value="TreeGrafter"/>
</dbReference>
<accession>A0A7Z2G7A6</accession>
<protein>
    <submittedName>
        <fullName evidence="7">TetR family transcriptional regulator</fullName>
    </submittedName>
</protein>
<dbReference type="PANTHER" id="PTHR30055">
    <property type="entry name" value="HTH-TYPE TRANSCRIPTIONAL REGULATOR RUTR"/>
    <property type="match status" value="1"/>
</dbReference>
<name>A0A7Z2G7A6_9BURK</name>
<dbReference type="AlphaFoldDB" id="A0A7Z2G7A6"/>
<evidence type="ECO:0000313" key="7">
    <source>
        <dbReference type="EMBL" id="QGZ56396.1"/>
    </source>
</evidence>
<evidence type="ECO:0000256" key="2">
    <source>
        <dbReference type="ARBA" id="ARBA00023015"/>
    </source>
</evidence>